<feature type="compositionally biased region" description="Basic and acidic residues" evidence="1">
    <location>
        <begin position="391"/>
        <end position="451"/>
    </location>
</feature>
<gene>
    <name evidence="2" type="ORF">JYB85_17300</name>
</gene>
<feature type="compositionally biased region" description="Basic and acidic residues" evidence="1">
    <location>
        <begin position="309"/>
        <end position="384"/>
    </location>
</feature>
<feature type="region of interest" description="Disordered" evidence="1">
    <location>
        <begin position="308"/>
        <end position="451"/>
    </location>
</feature>
<organism evidence="2 3">
    <name type="scientific">Shewanella sedimentimangrovi</name>
    <dbReference type="NCBI Taxonomy" id="2814293"/>
    <lineage>
        <taxon>Bacteria</taxon>
        <taxon>Pseudomonadati</taxon>
        <taxon>Pseudomonadota</taxon>
        <taxon>Gammaproteobacteria</taxon>
        <taxon>Alteromonadales</taxon>
        <taxon>Shewanellaceae</taxon>
        <taxon>Shewanella</taxon>
    </lineage>
</organism>
<evidence type="ECO:0000313" key="2">
    <source>
        <dbReference type="EMBL" id="QSX39180.1"/>
    </source>
</evidence>
<dbReference type="Proteomes" id="UP000663207">
    <property type="component" value="Chromosome"/>
</dbReference>
<dbReference type="InterPro" id="IPR021728">
    <property type="entry name" value="DUF3300"/>
</dbReference>
<evidence type="ECO:0000256" key="1">
    <source>
        <dbReference type="SAM" id="MobiDB-lite"/>
    </source>
</evidence>
<accession>A0ABX7R7W2</accession>
<name>A0ABX7R7W2_9GAMM</name>
<evidence type="ECO:0000313" key="3">
    <source>
        <dbReference type="Proteomes" id="UP000663207"/>
    </source>
</evidence>
<keyword evidence="3" id="KW-1185">Reference proteome</keyword>
<reference evidence="2 3" key="1">
    <citation type="submission" date="2021-03" db="EMBL/GenBank/DDBJ databases">
        <title>Novel species identification of genus Shewanella.</title>
        <authorList>
            <person name="Liu G."/>
            <person name="Zhang Q."/>
        </authorList>
    </citation>
    <scope>NUCLEOTIDE SEQUENCE [LARGE SCALE GENOMIC DNA]</scope>
    <source>
        <strain evidence="2 3">FJAT-52962</strain>
    </source>
</reference>
<proteinExistence type="predicted"/>
<dbReference type="EMBL" id="CP071502">
    <property type="protein sequence ID" value="QSX39180.1"/>
    <property type="molecule type" value="Genomic_DNA"/>
</dbReference>
<dbReference type="Pfam" id="PF11737">
    <property type="entry name" value="DUF3300"/>
    <property type="match status" value="1"/>
</dbReference>
<sequence length="451" mass="53360">MTLFAAPVTQALAAPQAQEHQAREQEWGNEKFSDAELAQMLAPIALYPDSLLTHILIAASYPLEVVQANRWRKKHDNLSSDRLMSKAGKQDWDPSVVALVAFPNVLEKMSEDLDWTQRLGDAFLDDEARVLDSIQQLRRDADRANSLDDMDKLVVKRVNTQIIIEAPQPEVVYVPYYDPRTVYGYWRWSAYPPVYWTVFPNHRHHHGHFWWHSGIGISFNFYFGSVFWAERYLVVNHHHHYHRPPATRISISNGGSRWHHNPHHRHGVAYRTPEVKHRYFSHAPSQFERHQAREHEVRLLTPGKASWHAVKERREQGFEQKLRAEPKYRNEPRTEHKARDESKFRSEPRTEHKFRNEPKFSNESGHKAEVRSPQREIHQPRAEYRQTPARVETHKPAKVEKFERIERAPRQESKPRQDRGQDMRSHQPAREQGHQRQESRGKHERSRHEQL</sequence>
<dbReference type="PANTHER" id="PTHR40269:SF1">
    <property type="entry name" value="OUTER MEMBRANE PROTEIN"/>
    <property type="match status" value="1"/>
</dbReference>
<protein>
    <submittedName>
        <fullName evidence="2">DUF3300 domain-containing protein</fullName>
    </submittedName>
</protein>
<dbReference type="PANTHER" id="PTHR40269">
    <property type="entry name" value="OUTER MEMBRANE PROTEIN-RELATED"/>
    <property type="match status" value="1"/>
</dbReference>